<protein>
    <submittedName>
        <fullName evidence="6">Uncharacterized protein</fullName>
    </submittedName>
</protein>
<proteinExistence type="predicted"/>
<evidence type="ECO:0000313" key="6">
    <source>
        <dbReference type="EMBL" id="KAL3289018.1"/>
    </source>
</evidence>
<dbReference type="InterPro" id="IPR036259">
    <property type="entry name" value="MFS_trans_sf"/>
</dbReference>
<comment type="subcellular location">
    <subcellularLocation>
        <location evidence="1">Membrane</location>
        <topology evidence="1">Multi-pass membrane protein</topology>
    </subcellularLocation>
</comment>
<dbReference type="GO" id="GO:0016020">
    <property type="term" value="C:membrane"/>
    <property type="evidence" value="ECO:0007669"/>
    <property type="project" value="UniProtKB-SubCell"/>
</dbReference>
<dbReference type="Gene3D" id="1.20.1250.20">
    <property type="entry name" value="MFS general substrate transporter like domains"/>
    <property type="match status" value="1"/>
</dbReference>
<name>A0ABD2PDH4_9CUCU</name>
<evidence type="ECO:0000256" key="5">
    <source>
        <dbReference type="SAM" id="Phobius"/>
    </source>
</evidence>
<sequence>MISKISSCVIYAFSPTGMYFYIGAIFEILFGSAFIAMRAIMSRVVPPHELGQSNSIFGICEGLMPFIFAPIYSKLYIVTVTAFPGTFYLFSAGLYVSALCLFM</sequence>
<dbReference type="EMBL" id="JABFTP020000185">
    <property type="protein sequence ID" value="KAL3289018.1"/>
    <property type="molecule type" value="Genomic_DNA"/>
</dbReference>
<gene>
    <name evidence="6" type="ORF">HHI36_003461</name>
</gene>
<feature type="transmembrane region" description="Helical" evidence="5">
    <location>
        <begin position="85"/>
        <end position="102"/>
    </location>
</feature>
<accession>A0ABD2PDH4</accession>
<evidence type="ECO:0000256" key="3">
    <source>
        <dbReference type="ARBA" id="ARBA00022989"/>
    </source>
</evidence>
<evidence type="ECO:0000256" key="1">
    <source>
        <dbReference type="ARBA" id="ARBA00004141"/>
    </source>
</evidence>
<keyword evidence="7" id="KW-1185">Reference proteome</keyword>
<dbReference type="SUPFAM" id="SSF103473">
    <property type="entry name" value="MFS general substrate transporter"/>
    <property type="match status" value="1"/>
</dbReference>
<evidence type="ECO:0000313" key="7">
    <source>
        <dbReference type="Proteomes" id="UP001516400"/>
    </source>
</evidence>
<dbReference type="PANTHER" id="PTHR23507">
    <property type="entry name" value="ZGC:174356"/>
    <property type="match status" value="1"/>
</dbReference>
<feature type="transmembrane region" description="Helical" evidence="5">
    <location>
        <begin position="20"/>
        <end position="41"/>
    </location>
</feature>
<comment type="caution">
    <text evidence="6">The sequence shown here is derived from an EMBL/GenBank/DDBJ whole genome shotgun (WGS) entry which is preliminary data.</text>
</comment>
<evidence type="ECO:0000256" key="2">
    <source>
        <dbReference type="ARBA" id="ARBA00022692"/>
    </source>
</evidence>
<reference evidence="6 7" key="1">
    <citation type="journal article" date="2021" name="BMC Biol.">
        <title>Horizontally acquired antibacterial genes associated with adaptive radiation of ladybird beetles.</title>
        <authorList>
            <person name="Li H.S."/>
            <person name="Tang X.F."/>
            <person name="Huang Y.H."/>
            <person name="Xu Z.Y."/>
            <person name="Chen M.L."/>
            <person name="Du X.Y."/>
            <person name="Qiu B.Y."/>
            <person name="Chen P.T."/>
            <person name="Zhang W."/>
            <person name="Slipinski A."/>
            <person name="Escalona H.E."/>
            <person name="Waterhouse R.M."/>
            <person name="Zwick A."/>
            <person name="Pang H."/>
        </authorList>
    </citation>
    <scope>NUCLEOTIDE SEQUENCE [LARGE SCALE GENOMIC DNA]</scope>
    <source>
        <strain evidence="6">SYSU2018</strain>
    </source>
</reference>
<dbReference type="AlphaFoldDB" id="A0ABD2PDH4"/>
<feature type="transmembrane region" description="Helical" evidence="5">
    <location>
        <begin position="53"/>
        <end position="73"/>
    </location>
</feature>
<dbReference type="PANTHER" id="PTHR23507:SF1">
    <property type="entry name" value="FI18259P1-RELATED"/>
    <property type="match status" value="1"/>
</dbReference>
<evidence type="ECO:0000256" key="4">
    <source>
        <dbReference type="ARBA" id="ARBA00023136"/>
    </source>
</evidence>
<dbReference type="Proteomes" id="UP001516400">
    <property type="component" value="Unassembled WGS sequence"/>
</dbReference>
<keyword evidence="3 5" id="KW-1133">Transmembrane helix</keyword>
<keyword evidence="2 5" id="KW-0812">Transmembrane</keyword>
<keyword evidence="4 5" id="KW-0472">Membrane</keyword>
<organism evidence="6 7">
    <name type="scientific">Cryptolaemus montrouzieri</name>
    <dbReference type="NCBI Taxonomy" id="559131"/>
    <lineage>
        <taxon>Eukaryota</taxon>
        <taxon>Metazoa</taxon>
        <taxon>Ecdysozoa</taxon>
        <taxon>Arthropoda</taxon>
        <taxon>Hexapoda</taxon>
        <taxon>Insecta</taxon>
        <taxon>Pterygota</taxon>
        <taxon>Neoptera</taxon>
        <taxon>Endopterygota</taxon>
        <taxon>Coleoptera</taxon>
        <taxon>Polyphaga</taxon>
        <taxon>Cucujiformia</taxon>
        <taxon>Coccinelloidea</taxon>
        <taxon>Coccinellidae</taxon>
        <taxon>Scymninae</taxon>
        <taxon>Scymnini</taxon>
        <taxon>Cryptolaemus</taxon>
    </lineage>
</organism>